<evidence type="ECO:0000256" key="3">
    <source>
        <dbReference type="ARBA" id="ARBA00009759"/>
    </source>
</evidence>
<dbReference type="InterPro" id="IPR020550">
    <property type="entry name" value="Inositol_monophosphatase_CS"/>
</dbReference>
<feature type="binding site" evidence="7">
    <location>
        <position position="71"/>
    </location>
    <ligand>
        <name>Mg(2+)</name>
        <dbReference type="ChEBI" id="CHEBI:18420"/>
        <label>1</label>
        <note>catalytic</note>
    </ligand>
</feature>
<comment type="caution">
    <text evidence="9">The sequence shown here is derived from an EMBL/GenBank/DDBJ whole genome shotgun (WGS) entry which is preliminary data.</text>
</comment>
<dbReference type="InterPro" id="IPR033942">
    <property type="entry name" value="IMPase"/>
</dbReference>
<dbReference type="CDD" id="cd01639">
    <property type="entry name" value="IMPase"/>
    <property type="match status" value="1"/>
</dbReference>
<evidence type="ECO:0000256" key="8">
    <source>
        <dbReference type="RuleBase" id="RU364068"/>
    </source>
</evidence>
<feature type="binding site" evidence="7">
    <location>
        <position position="89"/>
    </location>
    <ligand>
        <name>Mg(2+)</name>
        <dbReference type="ChEBI" id="CHEBI:18420"/>
        <label>1</label>
        <note>catalytic</note>
    </ligand>
</feature>
<accession>A0A177KVN4</accession>
<dbReference type="PRINTS" id="PR00377">
    <property type="entry name" value="IMPHPHTASES"/>
</dbReference>
<dbReference type="Proteomes" id="UP000077271">
    <property type="component" value="Unassembled WGS sequence"/>
</dbReference>
<dbReference type="GO" id="GO:0007165">
    <property type="term" value="P:signal transduction"/>
    <property type="evidence" value="ECO:0007669"/>
    <property type="project" value="TreeGrafter"/>
</dbReference>
<dbReference type="EMBL" id="LQWZ01000014">
    <property type="protein sequence ID" value="OAH57429.1"/>
    <property type="molecule type" value="Genomic_DNA"/>
</dbReference>
<evidence type="ECO:0000256" key="1">
    <source>
        <dbReference type="ARBA" id="ARBA00001033"/>
    </source>
</evidence>
<gene>
    <name evidence="9" type="ORF">AWH48_19290</name>
</gene>
<evidence type="ECO:0000256" key="6">
    <source>
        <dbReference type="ARBA" id="ARBA00022842"/>
    </source>
</evidence>
<feature type="binding site" evidence="7">
    <location>
        <position position="90"/>
    </location>
    <ligand>
        <name>Mg(2+)</name>
        <dbReference type="ChEBI" id="CHEBI:18420"/>
        <label>2</label>
    </ligand>
</feature>
<proteinExistence type="inferred from homology"/>
<name>A0A177KVN4_9BACI</name>
<evidence type="ECO:0000256" key="5">
    <source>
        <dbReference type="ARBA" id="ARBA00022801"/>
    </source>
</evidence>
<dbReference type="Gene3D" id="3.40.190.80">
    <property type="match status" value="1"/>
</dbReference>
<reference evidence="9 10" key="1">
    <citation type="submission" date="2016-01" db="EMBL/GenBank/DDBJ databases">
        <title>Investigation of taxonomic status of Bacillus aminovorans.</title>
        <authorList>
            <person name="Verma A."/>
            <person name="Pal Y."/>
            <person name="Krishnamurthi S."/>
        </authorList>
    </citation>
    <scope>NUCLEOTIDE SEQUENCE [LARGE SCALE GENOMIC DNA]</scope>
    <source>
        <strain evidence="9 10">DSM 4337</strain>
    </source>
</reference>
<comment type="cofactor">
    <cofactor evidence="2 7 8">
        <name>Mg(2+)</name>
        <dbReference type="ChEBI" id="CHEBI:18420"/>
    </cofactor>
</comment>
<dbReference type="AlphaFoldDB" id="A0A177KVN4"/>
<organism evidence="9 10">
    <name type="scientific">Domibacillus aminovorans</name>
    <dbReference type="NCBI Taxonomy" id="29332"/>
    <lineage>
        <taxon>Bacteria</taxon>
        <taxon>Bacillati</taxon>
        <taxon>Bacillota</taxon>
        <taxon>Bacilli</taxon>
        <taxon>Bacillales</taxon>
        <taxon>Bacillaceae</taxon>
        <taxon>Domibacillus</taxon>
    </lineage>
</organism>
<dbReference type="GO" id="GO:0006020">
    <property type="term" value="P:inositol metabolic process"/>
    <property type="evidence" value="ECO:0007669"/>
    <property type="project" value="TreeGrafter"/>
</dbReference>
<dbReference type="PANTHER" id="PTHR20854">
    <property type="entry name" value="INOSITOL MONOPHOSPHATASE"/>
    <property type="match status" value="1"/>
</dbReference>
<evidence type="ECO:0000313" key="10">
    <source>
        <dbReference type="Proteomes" id="UP000077271"/>
    </source>
</evidence>
<evidence type="ECO:0000256" key="4">
    <source>
        <dbReference type="ARBA" id="ARBA00022723"/>
    </source>
</evidence>
<dbReference type="PROSITE" id="PS00629">
    <property type="entry name" value="IMP_1"/>
    <property type="match status" value="1"/>
</dbReference>
<keyword evidence="6 7" id="KW-0460">Magnesium</keyword>
<evidence type="ECO:0000256" key="2">
    <source>
        <dbReference type="ARBA" id="ARBA00001946"/>
    </source>
</evidence>
<keyword evidence="4 7" id="KW-0479">Metal-binding</keyword>
<dbReference type="Gene3D" id="3.30.540.10">
    <property type="entry name" value="Fructose-1,6-Bisphosphatase, subunit A, domain 1"/>
    <property type="match status" value="1"/>
</dbReference>
<dbReference type="SUPFAM" id="SSF56655">
    <property type="entry name" value="Carbohydrate phosphatase"/>
    <property type="match status" value="1"/>
</dbReference>
<evidence type="ECO:0000256" key="7">
    <source>
        <dbReference type="PIRSR" id="PIRSR600760-2"/>
    </source>
</evidence>
<dbReference type="Pfam" id="PF00459">
    <property type="entry name" value="Inositol_P"/>
    <property type="match status" value="1"/>
</dbReference>
<protein>
    <recommendedName>
        <fullName evidence="8">Inositol-1-monophosphatase</fullName>
        <ecNumber evidence="8">3.1.3.25</ecNumber>
    </recommendedName>
</protein>
<dbReference type="FunFam" id="3.30.540.10:FF:000003">
    <property type="entry name" value="Inositol-1-monophosphatase"/>
    <property type="match status" value="1"/>
</dbReference>
<dbReference type="EC" id="3.1.3.25" evidence="8"/>
<dbReference type="PANTHER" id="PTHR20854:SF4">
    <property type="entry name" value="INOSITOL-1-MONOPHOSPHATASE-RELATED"/>
    <property type="match status" value="1"/>
</dbReference>
<dbReference type="InterPro" id="IPR020583">
    <property type="entry name" value="Inositol_monoP_metal-BS"/>
</dbReference>
<keyword evidence="5 8" id="KW-0378">Hydrolase</keyword>
<dbReference type="GO" id="GO:0046854">
    <property type="term" value="P:phosphatidylinositol phosphate biosynthetic process"/>
    <property type="evidence" value="ECO:0007669"/>
    <property type="project" value="InterPro"/>
</dbReference>
<dbReference type="InterPro" id="IPR000760">
    <property type="entry name" value="Inositol_monophosphatase-like"/>
</dbReference>
<dbReference type="PROSITE" id="PS00630">
    <property type="entry name" value="IMP_2"/>
    <property type="match status" value="1"/>
</dbReference>
<feature type="binding site" evidence="7">
    <location>
        <position position="216"/>
    </location>
    <ligand>
        <name>Mg(2+)</name>
        <dbReference type="ChEBI" id="CHEBI:18420"/>
        <label>1</label>
        <note>catalytic</note>
    </ligand>
</feature>
<dbReference type="GO" id="GO:0046872">
    <property type="term" value="F:metal ion binding"/>
    <property type="evidence" value="ECO:0007669"/>
    <property type="project" value="UniProtKB-KW"/>
</dbReference>
<feature type="binding site" evidence="7">
    <location>
        <position position="87"/>
    </location>
    <ligand>
        <name>Mg(2+)</name>
        <dbReference type="ChEBI" id="CHEBI:18420"/>
        <label>1</label>
        <note>catalytic</note>
    </ligand>
</feature>
<sequence length="257" mass="27699">MGSDYMYKDYLAFAIELGKEAGQFILPQEGKAGGQTLKAAKDFVTEMDLKVEALIIERIQAAYPDHRIFSEEAGAIDSDSDFEWVIDPIDGTINYSMGVPLYGVSIALTYKNDPIVGVLSFPGLNEVYWASKGSGAFKDGERIQVREVSLAESIISHSDFAKDGNKEANTQRLELLGKIVNDVYRVRIIGTAAVSLAYIAAGRFDAALYMSPAFYDVAAGQLLVTEAGGVTATAGPYTLFGQKQAIAGLQNILDGSK</sequence>
<comment type="catalytic activity">
    <reaction evidence="1 8">
        <text>a myo-inositol phosphate + H2O = myo-inositol + phosphate</text>
        <dbReference type="Rhea" id="RHEA:24056"/>
        <dbReference type="ChEBI" id="CHEBI:15377"/>
        <dbReference type="ChEBI" id="CHEBI:17268"/>
        <dbReference type="ChEBI" id="CHEBI:43474"/>
        <dbReference type="ChEBI" id="CHEBI:84139"/>
        <dbReference type="EC" id="3.1.3.25"/>
    </reaction>
</comment>
<comment type="similarity">
    <text evidence="3 8">Belongs to the inositol monophosphatase superfamily.</text>
</comment>
<dbReference type="GO" id="GO:0008934">
    <property type="term" value="F:inositol monophosphate 1-phosphatase activity"/>
    <property type="evidence" value="ECO:0007669"/>
    <property type="project" value="InterPro"/>
</dbReference>
<evidence type="ECO:0000313" key="9">
    <source>
        <dbReference type="EMBL" id="OAH57429.1"/>
    </source>
</evidence>